<sequence length="53" mass="5988">MQVASILMTVVFALQPIAPPVQDAYSYPSRDAFSVSVLEVHCPSWLWWFCGDK</sequence>
<comment type="caution">
    <text evidence="1">The sequence shown here is derived from an EMBL/GenBank/DDBJ whole genome shotgun (WGS) entry which is preliminary data.</text>
</comment>
<evidence type="ECO:0000313" key="1">
    <source>
        <dbReference type="EMBL" id="NMM93599.1"/>
    </source>
</evidence>
<gene>
    <name evidence="1" type="ORF">G1C95_0784</name>
</gene>
<proteinExistence type="predicted"/>
<organism evidence="1 2">
    <name type="scientific">Bifidobacterium oedipodis</name>
    <dbReference type="NCBI Taxonomy" id="2675322"/>
    <lineage>
        <taxon>Bacteria</taxon>
        <taxon>Bacillati</taxon>
        <taxon>Actinomycetota</taxon>
        <taxon>Actinomycetes</taxon>
        <taxon>Bifidobacteriales</taxon>
        <taxon>Bifidobacteriaceae</taxon>
        <taxon>Bifidobacterium</taxon>
    </lineage>
</organism>
<name>A0A7Y0ENK8_9BIFI</name>
<reference evidence="1 2" key="1">
    <citation type="submission" date="2020-02" db="EMBL/GenBank/DDBJ databases">
        <title>Characterization of phylogenetic diversity of novel bifidobacterial species isolated in Czech ZOOs.</title>
        <authorList>
            <person name="Lugli G.A."/>
            <person name="Vera N.B."/>
            <person name="Ventura M."/>
        </authorList>
    </citation>
    <scope>NUCLEOTIDE SEQUENCE [LARGE SCALE GENOMIC DNA]</scope>
    <source>
        <strain evidence="1 2">DSM 109957</strain>
    </source>
</reference>
<dbReference type="AlphaFoldDB" id="A0A7Y0ENK8"/>
<dbReference type="Proteomes" id="UP000532194">
    <property type="component" value="Unassembled WGS sequence"/>
</dbReference>
<evidence type="ECO:0000313" key="2">
    <source>
        <dbReference type="Proteomes" id="UP000532194"/>
    </source>
</evidence>
<keyword evidence="2" id="KW-1185">Reference proteome</keyword>
<accession>A0A7Y0ENK8</accession>
<dbReference type="EMBL" id="JAAIII010000002">
    <property type="protein sequence ID" value="NMM93599.1"/>
    <property type="molecule type" value="Genomic_DNA"/>
</dbReference>
<protein>
    <submittedName>
        <fullName evidence="1">Uncharacterized protein</fullName>
    </submittedName>
</protein>